<evidence type="ECO:0000259" key="8">
    <source>
        <dbReference type="PROSITE" id="PS51562"/>
    </source>
</evidence>
<evidence type="ECO:0000313" key="10">
    <source>
        <dbReference type="Proteomes" id="UP000013827"/>
    </source>
</evidence>
<evidence type="ECO:0000256" key="6">
    <source>
        <dbReference type="ARBA" id="ARBA00023042"/>
    </source>
</evidence>
<keyword evidence="3" id="KW-0808">Transferase</keyword>
<organism evidence="9 10">
    <name type="scientific">Emiliania huxleyi (strain CCMP1516)</name>
    <dbReference type="NCBI Taxonomy" id="280463"/>
    <lineage>
        <taxon>Eukaryota</taxon>
        <taxon>Haptista</taxon>
        <taxon>Haptophyta</taxon>
        <taxon>Prymnesiophyceae</taxon>
        <taxon>Isochrysidales</taxon>
        <taxon>Noelaerhabdaceae</taxon>
        <taxon>Emiliania</taxon>
    </lineage>
</organism>
<evidence type="ECO:0000313" key="9">
    <source>
        <dbReference type="EnsemblProtists" id="EOD29996"/>
    </source>
</evidence>
<sequence length="691" mass="73622">MPSQVEHVRAVANALGRDYEAGVEAGRNGARGQVRIAGPQTLPSGLGNWILTFLTAWLTAVSSQRCFVMDHPVLLRLFAPGEYSLSCGRGASQRWSALRATTFKQVGAQRMAAACARPGNVAVSWMAQPFTEMPKYGQHGLVKALEKAGATKNETADMAFINAVAAHWLLTKLTPEADAALNDYLEYLTDGCAGRGIAAAVHLRTGDKSERANPTSIRHWQGCMAEWTGGAAGGGGAGGRGCETLFAMSDSPPAIDAVLDSIRLRMRGSRWNIVPEHTVRGVRPVDVQHRTRPNVTLPLWFGPTGSVLTPAEWSALRWHSGILLNLARINASYVVHHASVLGWLAFSTAREHLMLEGGSTFSTRAASGAASGVQVHYDSQAHKHTNLRDALAARRAGVLFTYKRYANSVKRQLIQSHARDARLLIDIGCGRGGDIAKWRDARVHHVVAMDLSAAQLDEARSRETDGRGGGGRAHTAIAWRQLSMLAPDFAEELEPEVARGGGGGGADAISAMFCVQFAFGSEAVSSLLRPGGIFFGTAPDADAVLTALGGSSSVTLQVPFVLRLRLLEEAAAGRGEGGEGLGESDEFGRALFFSLEDTDSDGLGDAHEYLTSRRQLARLADNHGLEALSLESMLRPAGGGGGGGGRGGLPELSEAEARVAGLYFTFAFRKRGPRRTRAVLRHPVQPPALLL</sequence>
<protein>
    <recommendedName>
        <fullName evidence="1">mRNA (guanine-N(7))-methyltransferase</fullName>
        <ecNumber evidence="1">2.1.1.56</ecNumber>
    </recommendedName>
</protein>
<dbReference type="InterPro" id="IPR029063">
    <property type="entry name" value="SAM-dependent_MTases_sf"/>
</dbReference>
<keyword evidence="4" id="KW-0949">S-adenosyl-L-methionine</keyword>
<keyword evidence="2" id="KW-0489">Methyltransferase</keyword>
<dbReference type="RefSeq" id="XP_005782425.1">
    <property type="nucleotide sequence ID" value="XM_005782368.1"/>
</dbReference>
<evidence type="ECO:0000256" key="1">
    <source>
        <dbReference type="ARBA" id="ARBA00011926"/>
    </source>
</evidence>
<evidence type="ECO:0000256" key="7">
    <source>
        <dbReference type="ARBA" id="ARBA00044712"/>
    </source>
</evidence>
<keyword evidence="6" id="KW-0507">mRNA processing</keyword>
<dbReference type="eggNOG" id="KOG1975">
    <property type="taxonomic scope" value="Eukaryota"/>
</dbReference>
<keyword evidence="5" id="KW-0694">RNA-binding</keyword>
<evidence type="ECO:0000256" key="4">
    <source>
        <dbReference type="ARBA" id="ARBA00022691"/>
    </source>
</evidence>
<dbReference type="STRING" id="2903.R1F447"/>
<reference evidence="10" key="1">
    <citation type="journal article" date="2013" name="Nature">
        <title>Pan genome of the phytoplankton Emiliania underpins its global distribution.</title>
        <authorList>
            <person name="Read B.A."/>
            <person name="Kegel J."/>
            <person name="Klute M.J."/>
            <person name="Kuo A."/>
            <person name="Lefebvre S.C."/>
            <person name="Maumus F."/>
            <person name="Mayer C."/>
            <person name="Miller J."/>
            <person name="Monier A."/>
            <person name="Salamov A."/>
            <person name="Young J."/>
            <person name="Aguilar M."/>
            <person name="Claverie J.M."/>
            <person name="Frickenhaus S."/>
            <person name="Gonzalez K."/>
            <person name="Herman E.K."/>
            <person name="Lin Y.C."/>
            <person name="Napier J."/>
            <person name="Ogata H."/>
            <person name="Sarno A.F."/>
            <person name="Shmutz J."/>
            <person name="Schroeder D."/>
            <person name="de Vargas C."/>
            <person name="Verret F."/>
            <person name="von Dassow P."/>
            <person name="Valentin K."/>
            <person name="Van de Peer Y."/>
            <person name="Wheeler G."/>
            <person name="Dacks J.B."/>
            <person name="Delwiche C.F."/>
            <person name="Dyhrman S.T."/>
            <person name="Glockner G."/>
            <person name="John U."/>
            <person name="Richards T."/>
            <person name="Worden A.Z."/>
            <person name="Zhang X."/>
            <person name="Grigoriev I.V."/>
            <person name="Allen A.E."/>
            <person name="Bidle K."/>
            <person name="Borodovsky M."/>
            <person name="Bowler C."/>
            <person name="Brownlee C."/>
            <person name="Cock J.M."/>
            <person name="Elias M."/>
            <person name="Gladyshev V.N."/>
            <person name="Groth M."/>
            <person name="Guda C."/>
            <person name="Hadaegh A."/>
            <person name="Iglesias-Rodriguez M.D."/>
            <person name="Jenkins J."/>
            <person name="Jones B.M."/>
            <person name="Lawson T."/>
            <person name="Leese F."/>
            <person name="Lindquist E."/>
            <person name="Lobanov A."/>
            <person name="Lomsadze A."/>
            <person name="Malik S.B."/>
            <person name="Marsh M.E."/>
            <person name="Mackinder L."/>
            <person name="Mock T."/>
            <person name="Mueller-Roeber B."/>
            <person name="Pagarete A."/>
            <person name="Parker M."/>
            <person name="Probert I."/>
            <person name="Quesneville H."/>
            <person name="Raines C."/>
            <person name="Rensing S.A."/>
            <person name="Riano-Pachon D.M."/>
            <person name="Richier S."/>
            <person name="Rokitta S."/>
            <person name="Shiraiwa Y."/>
            <person name="Soanes D.M."/>
            <person name="van der Giezen M."/>
            <person name="Wahlund T.M."/>
            <person name="Williams B."/>
            <person name="Wilson W."/>
            <person name="Wolfe G."/>
            <person name="Wurch L.L."/>
        </authorList>
    </citation>
    <scope>NUCLEOTIDE SEQUENCE</scope>
</reference>
<dbReference type="AlphaFoldDB" id="A0A0D3K2L1"/>
<dbReference type="PaxDb" id="2903-EOD29996"/>
<proteinExistence type="predicted"/>
<comment type="catalytic activity">
    <reaction evidence="7">
        <text>a 5'-end (5'-triphosphoguanosine)-ribonucleoside in mRNA + S-adenosyl-L-methionine = a 5'-end (N(7)-methyl 5'-triphosphoguanosine)-ribonucleoside in mRNA + S-adenosyl-L-homocysteine</text>
        <dbReference type="Rhea" id="RHEA:67008"/>
        <dbReference type="Rhea" id="RHEA-COMP:17166"/>
        <dbReference type="Rhea" id="RHEA-COMP:17167"/>
        <dbReference type="ChEBI" id="CHEBI:57856"/>
        <dbReference type="ChEBI" id="CHEBI:59789"/>
        <dbReference type="ChEBI" id="CHEBI:156461"/>
        <dbReference type="ChEBI" id="CHEBI:167617"/>
        <dbReference type="EC" id="2.1.1.56"/>
    </reaction>
</comment>
<keyword evidence="6" id="KW-0506">mRNA capping</keyword>
<dbReference type="HOGENOM" id="CLU_398736_0_0_1"/>
<dbReference type="PANTHER" id="PTHR12189">
    <property type="entry name" value="MRNA GUANINE-7- METHYLTRANSFERASE"/>
    <property type="match status" value="1"/>
</dbReference>
<dbReference type="InterPro" id="IPR039753">
    <property type="entry name" value="RG7MT1"/>
</dbReference>
<feature type="domain" description="MRNA cap 0 methyltransferase" evidence="8">
    <location>
        <begin position="397"/>
        <end position="671"/>
    </location>
</feature>
<evidence type="ECO:0000256" key="5">
    <source>
        <dbReference type="ARBA" id="ARBA00022884"/>
    </source>
</evidence>
<keyword evidence="10" id="KW-1185">Reference proteome</keyword>
<dbReference type="InterPro" id="IPR004971">
    <property type="entry name" value="mRNA_G-N7_MeTrfase_dom"/>
</dbReference>
<dbReference type="GO" id="GO:0003723">
    <property type="term" value="F:RNA binding"/>
    <property type="evidence" value="ECO:0007669"/>
    <property type="project" value="UniProtKB-KW"/>
</dbReference>
<evidence type="ECO:0000256" key="3">
    <source>
        <dbReference type="ARBA" id="ARBA00022679"/>
    </source>
</evidence>
<dbReference type="KEGG" id="ehx:EMIHUDRAFT_99454"/>
<accession>A0A0D3K2L1</accession>
<dbReference type="Proteomes" id="UP000013827">
    <property type="component" value="Unassembled WGS sequence"/>
</dbReference>
<dbReference type="SUPFAM" id="SSF53335">
    <property type="entry name" value="S-adenosyl-L-methionine-dependent methyltransferases"/>
    <property type="match status" value="1"/>
</dbReference>
<dbReference type="GO" id="GO:0004482">
    <property type="term" value="F:mRNA 5'-cap (guanine-N7-)-methyltransferase activity"/>
    <property type="evidence" value="ECO:0007669"/>
    <property type="project" value="UniProtKB-EC"/>
</dbReference>
<dbReference type="EnsemblProtists" id="EOD29996">
    <property type="protein sequence ID" value="EOD29996"/>
    <property type="gene ID" value="EMIHUDRAFT_99454"/>
</dbReference>
<dbReference type="Pfam" id="PF03291">
    <property type="entry name" value="mRNA_G-N7_MeTrfase"/>
    <property type="match status" value="1"/>
</dbReference>
<dbReference type="GeneID" id="17275270"/>
<reference evidence="9" key="2">
    <citation type="submission" date="2024-10" db="UniProtKB">
        <authorList>
            <consortium name="EnsemblProtists"/>
        </authorList>
    </citation>
    <scope>IDENTIFICATION</scope>
</reference>
<dbReference type="GO" id="GO:0005634">
    <property type="term" value="C:nucleus"/>
    <property type="evidence" value="ECO:0007669"/>
    <property type="project" value="TreeGrafter"/>
</dbReference>
<dbReference type="EC" id="2.1.1.56" evidence="1"/>
<name>A0A0D3K2L1_EMIH1</name>
<dbReference type="CDD" id="cd02440">
    <property type="entry name" value="AdoMet_MTases"/>
    <property type="match status" value="1"/>
</dbReference>
<dbReference type="PROSITE" id="PS51562">
    <property type="entry name" value="RNA_CAP0_MT"/>
    <property type="match status" value="1"/>
</dbReference>
<dbReference type="Gene3D" id="3.40.50.150">
    <property type="entry name" value="Vaccinia Virus protein VP39"/>
    <property type="match status" value="1"/>
</dbReference>
<evidence type="ECO:0000256" key="2">
    <source>
        <dbReference type="ARBA" id="ARBA00022603"/>
    </source>
</evidence>
<dbReference type="PANTHER" id="PTHR12189:SF2">
    <property type="entry name" value="MRNA CAP GUANINE-N7 METHYLTRANSFERASE"/>
    <property type="match status" value="1"/>
</dbReference>